<reference evidence="2" key="1">
    <citation type="journal article" date="2023" name="IScience">
        <title>Live-bearing cockroach genome reveals convergent evolutionary mechanisms linked to viviparity in insects and beyond.</title>
        <authorList>
            <person name="Fouks B."/>
            <person name="Harrison M.C."/>
            <person name="Mikhailova A.A."/>
            <person name="Marchal E."/>
            <person name="English S."/>
            <person name="Carruthers M."/>
            <person name="Jennings E.C."/>
            <person name="Chiamaka E.L."/>
            <person name="Frigard R.A."/>
            <person name="Pippel M."/>
            <person name="Attardo G.M."/>
            <person name="Benoit J.B."/>
            <person name="Bornberg-Bauer E."/>
            <person name="Tobe S.S."/>
        </authorList>
    </citation>
    <scope>NUCLEOTIDE SEQUENCE</scope>
    <source>
        <strain evidence="2">Stay&amp;Tobe</strain>
    </source>
</reference>
<evidence type="ECO:0000256" key="1">
    <source>
        <dbReference type="SAM" id="MobiDB-lite"/>
    </source>
</evidence>
<comment type="caution">
    <text evidence="2">The sequence shown here is derived from an EMBL/GenBank/DDBJ whole genome shotgun (WGS) entry which is preliminary data.</text>
</comment>
<dbReference type="Proteomes" id="UP001233999">
    <property type="component" value="Unassembled WGS sequence"/>
</dbReference>
<proteinExistence type="predicted"/>
<gene>
    <name evidence="2" type="ORF">L9F63_012263</name>
</gene>
<dbReference type="EMBL" id="JASPKZ010001968">
    <property type="protein sequence ID" value="KAJ9596721.1"/>
    <property type="molecule type" value="Genomic_DNA"/>
</dbReference>
<keyword evidence="3" id="KW-1185">Reference proteome</keyword>
<protein>
    <submittedName>
        <fullName evidence="2">Uncharacterized protein</fullName>
    </submittedName>
</protein>
<evidence type="ECO:0000313" key="3">
    <source>
        <dbReference type="Proteomes" id="UP001233999"/>
    </source>
</evidence>
<organism evidence="2 3">
    <name type="scientific">Diploptera punctata</name>
    <name type="common">Pacific beetle cockroach</name>
    <dbReference type="NCBI Taxonomy" id="6984"/>
    <lineage>
        <taxon>Eukaryota</taxon>
        <taxon>Metazoa</taxon>
        <taxon>Ecdysozoa</taxon>
        <taxon>Arthropoda</taxon>
        <taxon>Hexapoda</taxon>
        <taxon>Insecta</taxon>
        <taxon>Pterygota</taxon>
        <taxon>Neoptera</taxon>
        <taxon>Polyneoptera</taxon>
        <taxon>Dictyoptera</taxon>
        <taxon>Blattodea</taxon>
        <taxon>Blaberoidea</taxon>
        <taxon>Blaberidae</taxon>
        <taxon>Diplopterinae</taxon>
        <taxon>Diploptera</taxon>
    </lineage>
</organism>
<name>A0AAD8ACX7_DIPPU</name>
<sequence length="63" mass="7185">MDQENATRKLTLLRLDGGRRRGRPKLRWMDGIEERLRKSGTGMEKEGVGQRCIEECPNSSQGP</sequence>
<dbReference type="AlphaFoldDB" id="A0AAD8ACX7"/>
<feature type="region of interest" description="Disordered" evidence="1">
    <location>
        <begin position="39"/>
        <end position="63"/>
    </location>
</feature>
<accession>A0AAD8ACX7</accession>
<reference evidence="2" key="2">
    <citation type="submission" date="2023-05" db="EMBL/GenBank/DDBJ databases">
        <authorList>
            <person name="Fouks B."/>
        </authorList>
    </citation>
    <scope>NUCLEOTIDE SEQUENCE</scope>
    <source>
        <strain evidence="2">Stay&amp;Tobe</strain>
        <tissue evidence="2">Testes</tissue>
    </source>
</reference>
<feature type="compositionally biased region" description="Basic and acidic residues" evidence="1">
    <location>
        <begin position="39"/>
        <end position="54"/>
    </location>
</feature>
<evidence type="ECO:0000313" key="2">
    <source>
        <dbReference type="EMBL" id="KAJ9596721.1"/>
    </source>
</evidence>